<proteinExistence type="predicted"/>
<feature type="compositionally biased region" description="Low complexity" evidence="1">
    <location>
        <begin position="42"/>
        <end position="56"/>
    </location>
</feature>
<keyword evidence="3" id="KW-1185">Reference proteome</keyword>
<dbReference type="OrthoDB" id="167631at2759"/>
<organism evidence="2 3">
    <name type="scientific">Phytophthora fragariaefolia</name>
    <dbReference type="NCBI Taxonomy" id="1490495"/>
    <lineage>
        <taxon>Eukaryota</taxon>
        <taxon>Sar</taxon>
        <taxon>Stramenopiles</taxon>
        <taxon>Oomycota</taxon>
        <taxon>Peronosporomycetes</taxon>
        <taxon>Peronosporales</taxon>
        <taxon>Peronosporaceae</taxon>
        <taxon>Phytophthora</taxon>
    </lineage>
</organism>
<dbReference type="AlphaFoldDB" id="A0A9W6XPN3"/>
<evidence type="ECO:0000313" key="2">
    <source>
        <dbReference type="EMBL" id="GMF42556.1"/>
    </source>
</evidence>
<gene>
    <name evidence="2" type="ORF">Pfra01_001399100</name>
</gene>
<name>A0A9W6XPN3_9STRA</name>
<feature type="region of interest" description="Disordered" evidence="1">
    <location>
        <begin position="355"/>
        <end position="396"/>
    </location>
</feature>
<comment type="caution">
    <text evidence="2">The sequence shown here is derived from an EMBL/GenBank/DDBJ whole genome shotgun (WGS) entry which is preliminary data.</text>
</comment>
<feature type="compositionally biased region" description="Polar residues" evidence="1">
    <location>
        <begin position="387"/>
        <end position="396"/>
    </location>
</feature>
<evidence type="ECO:0000313" key="3">
    <source>
        <dbReference type="Proteomes" id="UP001165121"/>
    </source>
</evidence>
<feature type="compositionally biased region" description="Basic and acidic residues" evidence="1">
    <location>
        <begin position="355"/>
        <end position="369"/>
    </location>
</feature>
<accession>A0A9W6XPN3</accession>
<dbReference type="EMBL" id="BSXT01001454">
    <property type="protein sequence ID" value="GMF42556.1"/>
    <property type="molecule type" value="Genomic_DNA"/>
</dbReference>
<sequence>MARPPLPQLAKPVMPRPPPSHLRINHRDTLSPRPRTLLPHFSSSNASSTIIRSSARPLQPEDFTKTPLERSIDKLQRSKARIRDSFARMNQTHELFEFDLDDTTRIVSFLEAEQRYITGMDSNLLDFSARQIQRCFRGHIGRRLFRQTVVVRAVLRIQREFREFHRRQEETRKKSRVLYRKVLRGLRGVRERHDLSHAELLTRVGHNLQVEAQWRKAMGVEDTESDLITALYRKKYIRRKLGAVFRQLYWLHSIVNYWQSQLPKPEPPALVNLFNGQESEQAVDLLIENVDEMDDTSPDTGSQRKIVIIAPRVRRRNGSTKKLTRGLNRDELLQRQRMTMRDIKLKKDNEVRKGEEAVKRIFHGKRDGEDSNPQSERNLMRKDPHKSSSNLQQKPR</sequence>
<dbReference type="Proteomes" id="UP001165121">
    <property type="component" value="Unassembled WGS sequence"/>
</dbReference>
<dbReference type="PROSITE" id="PS50096">
    <property type="entry name" value="IQ"/>
    <property type="match status" value="1"/>
</dbReference>
<protein>
    <submittedName>
        <fullName evidence="2">Unnamed protein product</fullName>
    </submittedName>
</protein>
<feature type="region of interest" description="Disordered" evidence="1">
    <location>
        <begin position="1"/>
        <end position="62"/>
    </location>
</feature>
<evidence type="ECO:0000256" key="1">
    <source>
        <dbReference type="SAM" id="MobiDB-lite"/>
    </source>
</evidence>
<reference evidence="2" key="1">
    <citation type="submission" date="2023-04" db="EMBL/GenBank/DDBJ databases">
        <title>Phytophthora fragariaefolia NBRC 109709.</title>
        <authorList>
            <person name="Ichikawa N."/>
            <person name="Sato H."/>
            <person name="Tonouchi N."/>
        </authorList>
    </citation>
    <scope>NUCLEOTIDE SEQUENCE</scope>
    <source>
        <strain evidence="2">NBRC 109709</strain>
    </source>
</reference>